<dbReference type="InterPro" id="IPR002999">
    <property type="entry name" value="Tudor"/>
</dbReference>
<evidence type="ECO:0000313" key="6">
    <source>
        <dbReference type="Proteomes" id="UP000504634"/>
    </source>
</evidence>
<protein>
    <submittedName>
        <fullName evidence="7">Uncharacterized protein LOC115629477</fullName>
    </submittedName>
</protein>
<dbReference type="Pfam" id="PF01753">
    <property type="entry name" value="zf-MYND"/>
    <property type="match status" value="1"/>
</dbReference>
<sequence>MLSSASADSVCESPDDDNIGVCVFCLTATKRVCQKCADYYCSVECQHRDWPRHRYICFPMPNLVPPKCSEADVHWSGMLGSCTPVNERTERGNHEVLMPEPNSRVWITNFRKSDIVHVRQTSKSLDKKYQEVCEQINEWGKTAPPAKNLYSKQIVLMQYFDRYYRVEVIYRNGDTVLVIFIDSGKFFWTTYNSLFEMPLEGHQLPFFCTQAQLMNVPYFSGNLQITEFLRMCQKHEYIITYLDGEQSVELLYAETGKSLNSEINEVFCDFPTIHRTTALSSD</sequence>
<dbReference type="Gene3D" id="2.30.30.140">
    <property type="match status" value="1"/>
</dbReference>
<dbReference type="Gene3D" id="6.10.140.2220">
    <property type="match status" value="1"/>
</dbReference>
<evidence type="ECO:0000256" key="2">
    <source>
        <dbReference type="ARBA" id="ARBA00022771"/>
    </source>
</evidence>
<evidence type="ECO:0000256" key="3">
    <source>
        <dbReference type="ARBA" id="ARBA00022833"/>
    </source>
</evidence>
<proteinExistence type="predicted"/>
<evidence type="ECO:0000313" key="7">
    <source>
        <dbReference type="RefSeq" id="XP_030381807.1"/>
    </source>
</evidence>
<keyword evidence="2 4" id="KW-0863">Zinc-finger</keyword>
<dbReference type="AlphaFoldDB" id="A0A6J2U3V5"/>
<keyword evidence="1" id="KW-0479">Metal-binding</keyword>
<accession>A0A6J2U3V5</accession>
<feature type="domain" description="MYND-type" evidence="5">
    <location>
        <begin position="22"/>
        <end position="57"/>
    </location>
</feature>
<organism evidence="6 7">
    <name type="scientific">Drosophila lebanonensis</name>
    <name type="common">Fruit fly</name>
    <name type="synonym">Scaptodrosophila lebanonensis</name>
    <dbReference type="NCBI Taxonomy" id="7225"/>
    <lineage>
        <taxon>Eukaryota</taxon>
        <taxon>Metazoa</taxon>
        <taxon>Ecdysozoa</taxon>
        <taxon>Arthropoda</taxon>
        <taxon>Hexapoda</taxon>
        <taxon>Insecta</taxon>
        <taxon>Pterygota</taxon>
        <taxon>Neoptera</taxon>
        <taxon>Endopterygota</taxon>
        <taxon>Diptera</taxon>
        <taxon>Brachycera</taxon>
        <taxon>Muscomorpha</taxon>
        <taxon>Ephydroidea</taxon>
        <taxon>Drosophilidae</taxon>
        <taxon>Scaptodrosophila</taxon>
    </lineage>
</organism>
<gene>
    <name evidence="7" type="primary">LOC115629477</name>
</gene>
<keyword evidence="6" id="KW-1185">Reference proteome</keyword>
<dbReference type="SUPFAM" id="SSF63748">
    <property type="entry name" value="Tudor/PWWP/MBT"/>
    <property type="match status" value="1"/>
</dbReference>
<dbReference type="PROSITE" id="PS50865">
    <property type="entry name" value="ZF_MYND_2"/>
    <property type="match status" value="1"/>
</dbReference>
<name>A0A6J2U3V5_DROLE</name>
<dbReference type="RefSeq" id="XP_030381807.1">
    <property type="nucleotide sequence ID" value="XM_030525947.1"/>
</dbReference>
<evidence type="ECO:0000259" key="5">
    <source>
        <dbReference type="PROSITE" id="PS50865"/>
    </source>
</evidence>
<keyword evidence="3" id="KW-0862">Zinc</keyword>
<dbReference type="GeneID" id="115629477"/>
<dbReference type="OrthoDB" id="5282002at2759"/>
<reference evidence="7" key="1">
    <citation type="submission" date="2025-08" db="UniProtKB">
        <authorList>
            <consortium name="RefSeq"/>
        </authorList>
    </citation>
    <scope>IDENTIFICATION</scope>
    <source>
        <strain evidence="7">11010-0011.00</strain>
        <tissue evidence="7">Whole body</tissue>
    </source>
</reference>
<dbReference type="Pfam" id="PF00567">
    <property type="entry name" value="TUDOR"/>
    <property type="match status" value="1"/>
</dbReference>
<dbReference type="SUPFAM" id="SSF144232">
    <property type="entry name" value="HIT/MYND zinc finger-like"/>
    <property type="match status" value="1"/>
</dbReference>
<evidence type="ECO:0000256" key="1">
    <source>
        <dbReference type="ARBA" id="ARBA00022723"/>
    </source>
</evidence>
<dbReference type="Proteomes" id="UP000504634">
    <property type="component" value="Unplaced"/>
</dbReference>
<dbReference type="GO" id="GO:0008270">
    <property type="term" value="F:zinc ion binding"/>
    <property type="evidence" value="ECO:0007669"/>
    <property type="project" value="UniProtKB-KW"/>
</dbReference>
<dbReference type="InterPro" id="IPR002893">
    <property type="entry name" value="Znf_MYND"/>
</dbReference>
<evidence type="ECO:0000256" key="4">
    <source>
        <dbReference type="PROSITE-ProRule" id="PRU00134"/>
    </source>
</evidence>